<organism evidence="1 2">
    <name type="scientific">Nitrosospira multiformis</name>
    <dbReference type="NCBI Taxonomy" id="1231"/>
    <lineage>
        <taxon>Bacteria</taxon>
        <taxon>Pseudomonadati</taxon>
        <taxon>Pseudomonadota</taxon>
        <taxon>Betaproteobacteria</taxon>
        <taxon>Nitrosomonadales</taxon>
        <taxon>Nitrosomonadaceae</taxon>
        <taxon>Nitrosospira</taxon>
    </lineage>
</organism>
<accession>A0A1I0BJI0</accession>
<dbReference type="AlphaFoldDB" id="A0A1I0BJI0"/>
<dbReference type="Proteomes" id="UP000183339">
    <property type="component" value="Unassembled WGS sequence"/>
</dbReference>
<evidence type="ECO:0000313" key="1">
    <source>
        <dbReference type="EMBL" id="SET06410.1"/>
    </source>
</evidence>
<reference evidence="1 2" key="1">
    <citation type="submission" date="2016-10" db="EMBL/GenBank/DDBJ databases">
        <authorList>
            <person name="de Groot N.N."/>
        </authorList>
    </citation>
    <scope>NUCLEOTIDE SEQUENCE [LARGE SCALE GENOMIC DNA]</scope>
    <source>
        <strain evidence="1 2">Nl7</strain>
    </source>
</reference>
<evidence type="ECO:0000313" key="2">
    <source>
        <dbReference type="Proteomes" id="UP000183339"/>
    </source>
</evidence>
<sequence length="79" mass="8666">MLLLTIVIGSISYIGLLYLNRCESPPIPSGFVEVLLYAKSQGEATEEMSYKSAGSFDDIDIKKKSVRSGRSNVNSFSRS</sequence>
<proteinExistence type="predicted"/>
<dbReference type="EMBL" id="FOHI01000003">
    <property type="protein sequence ID" value="SET06410.1"/>
    <property type="molecule type" value="Genomic_DNA"/>
</dbReference>
<name>A0A1I0BJI0_9PROT</name>
<gene>
    <name evidence="1" type="ORF">SAMN05216412_10322</name>
</gene>
<protein>
    <submittedName>
        <fullName evidence="1">Uncharacterized protein</fullName>
    </submittedName>
</protein>